<keyword evidence="3" id="KW-1185">Reference proteome</keyword>
<gene>
    <name evidence="2" type="ORF">SAMN05216238_10777</name>
</gene>
<protein>
    <submittedName>
        <fullName evidence="2">Heat induced stress protein YflT</fullName>
    </submittedName>
</protein>
<accession>A0A1I1X2D4</accession>
<dbReference type="RefSeq" id="WP_090085219.1">
    <property type="nucleotide sequence ID" value="NZ_FOMR01000007.1"/>
</dbReference>
<name>A0A1I1X2D4_9BACI</name>
<organism evidence="2 3">
    <name type="scientific">Lentibacillus persicus</name>
    <dbReference type="NCBI Taxonomy" id="640948"/>
    <lineage>
        <taxon>Bacteria</taxon>
        <taxon>Bacillati</taxon>
        <taxon>Bacillota</taxon>
        <taxon>Bacilli</taxon>
        <taxon>Bacillales</taxon>
        <taxon>Bacillaceae</taxon>
        <taxon>Lentibacillus</taxon>
    </lineage>
</organism>
<dbReference type="Proteomes" id="UP000199474">
    <property type="component" value="Unassembled WGS sequence"/>
</dbReference>
<dbReference type="EMBL" id="FOMR01000007">
    <property type="protein sequence ID" value="SFE01575.1"/>
    <property type="molecule type" value="Genomic_DNA"/>
</dbReference>
<dbReference type="AlphaFoldDB" id="A0A1I1X2D4"/>
<dbReference type="STRING" id="640948.SAMN05216238_10777"/>
<sequence length="144" mass="16203">MEVLLLAEEIYGLYESVEEVVKTVDILELEGKSNGSITIFSHGKYADEINEKTDVSVTSTETSKDRERSFLDKITKVIFNGVDETTDLPARLREKGLTEQQAAYYTEEIKSGKLIVTVTKDLKMSNDAAYDLDTYGQRANHLNN</sequence>
<dbReference type="OrthoDB" id="2967822at2"/>
<evidence type="ECO:0000259" key="1">
    <source>
        <dbReference type="Pfam" id="PF11181"/>
    </source>
</evidence>
<proteinExistence type="predicted"/>
<dbReference type="InterPro" id="IPR025889">
    <property type="entry name" value="GSP17M-like_dom"/>
</dbReference>
<evidence type="ECO:0000313" key="2">
    <source>
        <dbReference type="EMBL" id="SFE01575.1"/>
    </source>
</evidence>
<evidence type="ECO:0000313" key="3">
    <source>
        <dbReference type="Proteomes" id="UP000199474"/>
    </source>
</evidence>
<feature type="domain" description="General stress protein 17M-like" evidence="1">
    <location>
        <begin position="10"/>
        <end position="112"/>
    </location>
</feature>
<dbReference type="Pfam" id="PF11181">
    <property type="entry name" value="YflT"/>
    <property type="match status" value="1"/>
</dbReference>
<reference evidence="3" key="1">
    <citation type="submission" date="2016-10" db="EMBL/GenBank/DDBJ databases">
        <authorList>
            <person name="Varghese N."/>
            <person name="Submissions S."/>
        </authorList>
    </citation>
    <scope>NUCLEOTIDE SEQUENCE [LARGE SCALE GENOMIC DNA]</scope>
    <source>
        <strain evidence="3">DSM 22530</strain>
    </source>
</reference>